<dbReference type="Proteomes" id="UP001152523">
    <property type="component" value="Unassembled WGS sequence"/>
</dbReference>
<evidence type="ECO:0000256" key="2">
    <source>
        <dbReference type="ARBA" id="ARBA00009592"/>
    </source>
</evidence>
<keyword evidence="12" id="KW-1185">Reference proteome</keyword>
<comment type="similarity">
    <text evidence="2">Belongs to the RLP family.</text>
</comment>
<dbReference type="AlphaFoldDB" id="A0AAV0DHE5"/>
<reference evidence="11" key="1">
    <citation type="submission" date="2022-07" db="EMBL/GenBank/DDBJ databases">
        <authorList>
            <person name="Macas J."/>
            <person name="Novak P."/>
            <person name="Neumann P."/>
        </authorList>
    </citation>
    <scope>NUCLEOTIDE SEQUENCE</scope>
</reference>
<keyword evidence="6 10" id="KW-1133">Transmembrane helix</keyword>
<comment type="subcellular location">
    <subcellularLocation>
        <location evidence="1">Cell membrane</location>
        <topology evidence="1">Single-pass type I membrane protein</topology>
    </subcellularLocation>
</comment>
<keyword evidence="9" id="KW-0325">Glycoprotein</keyword>
<evidence type="ECO:0000313" key="11">
    <source>
        <dbReference type="EMBL" id="CAH9099763.1"/>
    </source>
</evidence>
<evidence type="ECO:0000256" key="9">
    <source>
        <dbReference type="ARBA" id="ARBA00023180"/>
    </source>
</evidence>
<dbReference type="SUPFAM" id="SSF52058">
    <property type="entry name" value="L domain-like"/>
    <property type="match status" value="1"/>
</dbReference>
<proteinExistence type="inferred from homology"/>
<comment type="caution">
    <text evidence="11">The sequence shown here is derived from an EMBL/GenBank/DDBJ whole genome shotgun (WGS) entry which is preliminary data.</text>
</comment>
<evidence type="ECO:0000256" key="7">
    <source>
        <dbReference type="ARBA" id="ARBA00023136"/>
    </source>
</evidence>
<dbReference type="Gene3D" id="3.80.10.10">
    <property type="entry name" value="Ribonuclease Inhibitor"/>
    <property type="match status" value="1"/>
</dbReference>
<keyword evidence="5" id="KW-0732">Signal</keyword>
<accession>A0AAV0DHE5</accession>
<keyword evidence="8" id="KW-0675">Receptor</keyword>
<name>A0AAV0DHE5_9ASTE</name>
<organism evidence="11 12">
    <name type="scientific">Cuscuta epithymum</name>
    <dbReference type="NCBI Taxonomy" id="186058"/>
    <lineage>
        <taxon>Eukaryota</taxon>
        <taxon>Viridiplantae</taxon>
        <taxon>Streptophyta</taxon>
        <taxon>Embryophyta</taxon>
        <taxon>Tracheophyta</taxon>
        <taxon>Spermatophyta</taxon>
        <taxon>Magnoliopsida</taxon>
        <taxon>eudicotyledons</taxon>
        <taxon>Gunneridae</taxon>
        <taxon>Pentapetalae</taxon>
        <taxon>asterids</taxon>
        <taxon>lamiids</taxon>
        <taxon>Solanales</taxon>
        <taxon>Convolvulaceae</taxon>
        <taxon>Cuscuteae</taxon>
        <taxon>Cuscuta</taxon>
        <taxon>Cuscuta subgen. Cuscuta</taxon>
    </lineage>
</organism>
<dbReference type="GO" id="GO:0005886">
    <property type="term" value="C:plasma membrane"/>
    <property type="evidence" value="ECO:0007669"/>
    <property type="project" value="UniProtKB-SubCell"/>
</dbReference>
<protein>
    <submittedName>
        <fullName evidence="11">Uncharacterized protein</fullName>
    </submittedName>
</protein>
<gene>
    <name evidence="11" type="ORF">CEPIT_LOCUS15084</name>
</gene>
<dbReference type="InterPro" id="IPR032675">
    <property type="entry name" value="LRR_dom_sf"/>
</dbReference>
<evidence type="ECO:0000313" key="12">
    <source>
        <dbReference type="Proteomes" id="UP001152523"/>
    </source>
</evidence>
<evidence type="ECO:0000256" key="1">
    <source>
        <dbReference type="ARBA" id="ARBA00004251"/>
    </source>
</evidence>
<dbReference type="PANTHER" id="PTHR48052:SF8">
    <property type="entry name" value="LRR RECEPTOR-LIKE SERINE_THREONINE-PROTEIN KINASE FLS2"/>
    <property type="match status" value="1"/>
</dbReference>
<evidence type="ECO:0000256" key="5">
    <source>
        <dbReference type="ARBA" id="ARBA00022729"/>
    </source>
</evidence>
<evidence type="ECO:0000256" key="4">
    <source>
        <dbReference type="ARBA" id="ARBA00022692"/>
    </source>
</evidence>
<keyword evidence="7 10" id="KW-0472">Membrane</keyword>
<dbReference type="EMBL" id="CAMAPF010000106">
    <property type="protein sequence ID" value="CAH9099763.1"/>
    <property type="molecule type" value="Genomic_DNA"/>
</dbReference>
<evidence type="ECO:0000256" key="8">
    <source>
        <dbReference type="ARBA" id="ARBA00023170"/>
    </source>
</evidence>
<evidence type="ECO:0000256" key="10">
    <source>
        <dbReference type="SAM" id="Phobius"/>
    </source>
</evidence>
<dbReference type="PANTHER" id="PTHR48052">
    <property type="entry name" value="UNNAMED PRODUCT"/>
    <property type="match status" value="1"/>
</dbReference>
<feature type="transmembrane region" description="Helical" evidence="10">
    <location>
        <begin position="126"/>
        <end position="147"/>
    </location>
</feature>
<evidence type="ECO:0000256" key="3">
    <source>
        <dbReference type="ARBA" id="ARBA00022475"/>
    </source>
</evidence>
<sequence>MFIDLYSNSSLSAIPDQLGGIFYVKELDLSDNLIEGILSPNMVLLSSLNKLILGRNRFFGSILTQLCMCLKLELIDLSRNQFSGLSKILVLAISLNLSWNRRSGLIPRVKNFNRSKTSDMNVNRSYSLQFTFMVLFLLLLKCFCLGIKPECLFQLRFKVIAKTGILLKPDGLLPENLFLLKSINSSFEHMQSFARIEPKNRFHPKINLVSEINNPILGLKIPSIIL</sequence>
<keyword evidence="4 10" id="KW-0812">Transmembrane</keyword>
<keyword evidence="3" id="KW-1003">Cell membrane</keyword>
<evidence type="ECO:0000256" key="6">
    <source>
        <dbReference type="ARBA" id="ARBA00022989"/>
    </source>
</evidence>